<keyword evidence="2" id="KW-1185">Reference proteome</keyword>
<evidence type="ECO:0000313" key="1">
    <source>
        <dbReference type="EMBL" id="CAD8115483.1"/>
    </source>
</evidence>
<protein>
    <submittedName>
        <fullName evidence="1">Uncharacterized protein</fullName>
    </submittedName>
</protein>
<dbReference type="OrthoDB" id="297422at2759"/>
<organism evidence="1 2">
    <name type="scientific">Paramecium sonneborni</name>
    <dbReference type="NCBI Taxonomy" id="65129"/>
    <lineage>
        <taxon>Eukaryota</taxon>
        <taxon>Sar</taxon>
        <taxon>Alveolata</taxon>
        <taxon>Ciliophora</taxon>
        <taxon>Intramacronucleata</taxon>
        <taxon>Oligohymenophorea</taxon>
        <taxon>Peniculida</taxon>
        <taxon>Parameciidae</taxon>
        <taxon>Paramecium</taxon>
    </lineage>
</organism>
<evidence type="ECO:0000313" key="2">
    <source>
        <dbReference type="Proteomes" id="UP000692954"/>
    </source>
</evidence>
<gene>
    <name evidence="1" type="ORF">PSON_ATCC_30995.1.T1080138</name>
</gene>
<proteinExistence type="predicted"/>
<dbReference type="Proteomes" id="UP000692954">
    <property type="component" value="Unassembled WGS sequence"/>
</dbReference>
<comment type="caution">
    <text evidence="1">The sequence shown here is derived from an EMBL/GenBank/DDBJ whole genome shotgun (WGS) entry which is preliminary data.</text>
</comment>
<reference evidence="1" key="1">
    <citation type="submission" date="2021-01" db="EMBL/GenBank/DDBJ databases">
        <authorList>
            <consortium name="Genoscope - CEA"/>
            <person name="William W."/>
        </authorList>
    </citation>
    <scope>NUCLEOTIDE SEQUENCE</scope>
</reference>
<dbReference type="AlphaFoldDB" id="A0A8S1QIP4"/>
<accession>A0A8S1QIP4</accession>
<dbReference type="EMBL" id="CAJJDN010000108">
    <property type="protein sequence ID" value="CAD8115483.1"/>
    <property type="molecule type" value="Genomic_DNA"/>
</dbReference>
<sequence length="291" mass="34135">MWKDIQIKQYSDSGRQGKKRNHGLYNMRQSFEEDADNNGILLDKEGLWRQTYKERREQDQDNIEITPKRYMRPMSALISPSDGFSSRQRPITALGQKVQGKKMLKIDENAEMISVPYHSETKYWRNTKKFDKTNQNVIRNHSALQRVSLGGESENYNIEEEEAKNQNLIEKQIMKNRLFSPIQSQGKHQINDRDIEQMTEGFYEHVALIKGSRNIPKKKGFKHSNLQIQDNLTDIMRLIKEQTYTKSPLIVKTKPYGKRTQSAVNKQQKVNQRYRTISGKAQLRAVRGFQL</sequence>
<name>A0A8S1QIP4_9CILI</name>